<accession>W9W3Y8</accession>
<evidence type="ECO:0000313" key="2">
    <source>
        <dbReference type="Proteomes" id="UP000019473"/>
    </source>
</evidence>
<reference evidence="1 2" key="1">
    <citation type="submission" date="2013-03" db="EMBL/GenBank/DDBJ databases">
        <title>The Genome Sequence of Cladophialophora yegresii CBS 114405.</title>
        <authorList>
            <consortium name="The Broad Institute Genomics Platform"/>
            <person name="Cuomo C."/>
            <person name="de Hoog S."/>
            <person name="Gorbushina A."/>
            <person name="Walker B."/>
            <person name="Young S.K."/>
            <person name="Zeng Q."/>
            <person name="Gargeya S."/>
            <person name="Fitzgerald M."/>
            <person name="Haas B."/>
            <person name="Abouelleil A."/>
            <person name="Allen A.W."/>
            <person name="Alvarado L."/>
            <person name="Arachchi H.M."/>
            <person name="Berlin A.M."/>
            <person name="Chapman S.B."/>
            <person name="Gainer-Dewar J."/>
            <person name="Goldberg J."/>
            <person name="Griggs A."/>
            <person name="Gujja S."/>
            <person name="Hansen M."/>
            <person name="Howarth C."/>
            <person name="Imamovic A."/>
            <person name="Ireland A."/>
            <person name="Larimer J."/>
            <person name="McCowan C."/>
            <person name="Murphy C."/>
            <person name="Pearson M."/>
            <person name="Poon T.W."/>
            <person name="Priest M."/>
            <person name="Roberts A."/>
            <person name="Saif S."/>
            <person name="Shea T."/>
            <person name="Sisk P."/>
            <person name="Sykes S."/>
            <person name="Wortman J."/>
            <person name="Nusbaum C."/>
            <person name="Birren B."/>
        </authorList>
    </citation>
    <scope>NUCLEOTIDE SEQUENCE [LARGE SCALE GENOMIC DNA]</scope>
    <source>
        <strain evidence="1 2">CBS 114405</strain>
    </source>
</reference>
<dbReference type="HOGENOM" id="CLU_637784_0_0_1"/>
<protein>
    <submittedName>
        <fullName evidence="1">Uncharacterized protein</fullName>
    </submittedName>
</protein>
<gene>
    <name evidence="1" type="ORF">A1O7_03866</name>
</gene>
<proteinExistence type="predicted"/>
<sequence length="430" mass="49911">MAIVKAVLFEELEFQATRDNFTRLKQTNHVSFAPFVKRVFIMPNLYGAILNSSGFQNIHLNIADHHQRLEDLEGDAVREAELVREYLQGDSHRIVFVINGEDEMKDAYQKYKECAQKDLELMLEESLHDVWLECFQSFQRLTSMSVHSLLSRHPFIPAWDSLVVANSLDVCLECVRCMEILTRDFISERSLVAQTVVPCMGAANTTLEVLSVDWAILVILGRGWRERECQLPPFARLAELRMYSPSDDVHAECNVDVDTELNWRMGVETLLDKTHTTLQHLEVFGTQEEPELEWVSMSRLSFPCLRHLEVSNVWTNLESLAADISHFSGLEQLVVEGVEIMTRREGDWKPVFDALRDHQTRMSLISFLNIRRMDDTTWTIDIRDYELESYYAREEMYSYPEPMASSLRGYLTKRGGWDGPLEEWFPRTAQ</sequence>
<name>W9W3Y8_9EURO</name>
<organism evidence="1 2">
    <name type="scientific">Cladophialophora yegresii CBS 114405</name>
    <dbReference type="NCBI Taxonomy" id="1182544"/>
    <lineage>
        <taxon>Eukaryota</taxon>
        <taxon>Fungi</taxon>
        <taxon>Dikarya</taxon>
        <taxon>Ascomycota</taxon>
        <taxon>Pezizomycotina</taxon>
        <taxon>Eurotiomycetes</taxon>
        <taxon>Chaetothyriomycetidae</taxon>
        <taxon>Chaetothyriales</taxon>
        <taxon>Herpotrichiellaceae</taxon>
        <taxon>Cladophialophora</taxon>
    </lineage>
</organism>
<evidence type="ECO:0000313" key="1">
    <source>
        <dbReference type="EMBL" id="EXJ59720.1"/>
    </source>
</evidence>
<dbReference type="GeneID" id="19178458"/>
<keyword evidence="2" id="KW-1185">Reference proteome</keyword>
<dbReference type="RefSeq" id="XP_007756073.1">
    <property type="nucleotide sequence ID" value="XM_007757883.1"/>
</dbReference>
<dbReference type="VEuPathDB" id="FungiDB:A1O7_03866"/>
<dbReference type="AlphaFoldDB" id="W9W3Y8"/>
<comment type="caution">
    <text evidence="1">The sequence shown here is derived from an EMBL/GenBank/DDBJ whole genome shotgun (WGS) entry which is preliminary data.</text>
</comment>
<dbReference type="OrthoDB" id="4135208at2759"/>
<dbReference type="Proteomes" id="UP000019473">
    <property type="component" value="Unassembled WGS sequence"/>
</dbReference>
<dbReference type="EMBL" id="AMGW01000003">
    <property type="protein sequence ID" value="EXJ59720.1"/>
    <property type="molecule type" value="Genomic_DNA"/>
</dbReference>